<keyword evidence="1" id="KW-0175">Coiled coil</keyword>
<feature type="non-terminal residue" evidence="2">
    <location>
        <position position="1"/>
    </location>
</feature>
<proteinExistence type="predicted"/>
<protein>
    <submittedName>
        <fullName evidence="2">Uncharacterized protein</fullName>
    </submittedName>
</protein>
<evidence type="ECO:0000313" key="2">
    <source>
        <dbReference type="EMBL" id="MBO8424378.1"/>
    </source>
</evidence>
<gene>
    <name evidence="2" type="ORF">IAB16_05120</name>
</gene>
<feature type="coiled-coil region" evidence="1">
    <location>
        <begin position="144"/>
        <end position="175"/>
    </location>
</feature>
<sequence>DAAAELNDKDLIEMLKNASDNIEEFATDAYVRAKNSASAAYDKAVELAICGVYSEYCYDRILTEPLTAYYGLVYQMYSAGATGLGYIADIADYAADTFEYPLDEATAAHAAAILGLDSCEPLKNADGEVTLASIENYADIRFKNSEAGQELESMKSELATALDEAEAEVKAEICKLTDEHRALIDQAVASAKLVADGVEGMITALLDDNIEEQLRTCVADMRATLTELNGVVANGELSVEGLKNYVDRLETKSEEYRVKLENELSADEVSELNEKKAKVTEKLTAEKAKAEAAIAEAENTARAHLAALKEARKKGTEA</sequence>
<accession>A0A940IDJ4</accession>
<name>A0A940IDJ4_9FIRM</name>
<feature type="coiled-coil region" evidence="1">
    <location>
        <begin position="239"/>
        <end position="314"/>
    </location>
</feature>
<comment type="caution">
    <text evidence="2">The sequence shown here is derived from an EMBL/GenBank/DDBJ whole genome shotgun (WGS) entry which is preliminary data.</text>
</comment>
<organism evidence="2 3">
    <name type="scientific">Candidatus Stercoripulliclostridium pullicola</name>
    <dbReference type="NCBI Taxonomy" id="2840953"/>
    <lineage>
        <taxon>Bacteria</taxon>
        <taxon>Bacillati</taxon>
        <taxon>Bacillota</taxon>
        <taxon>Clostridia</taxon>
        <taxon>Eubacteriales</taxon>
        <taxon>Candidatus Stercoripulliclostridium</taxon>
    </lineage>
</organism>
<evidence type="ECO:0000256" key="1">
    <source>
        <dbReference type="SAM" id="Coils"/>
    </source>
</evidence>
<dbReference type="Proteomes" id="UP000727857">
    <property type="component" value="Unassembled WGS sequence"/>
</dbReference>
<reference evidence="2" key="2">
    <citation type="journal article" date="2021" name="PeerJ">
        <title>Extensive microbial diversity within the chicken gut microbiome revealed by metagenomics and culture.</title>
        <authorList>
            <person name="Gilroy R."/>
            <person name="Ravi A."/>
            <person name="Getino M."/>
            <person name="Pursley I."/>
            <person name="Horton D.L."/>
            <person name="Alikhan N.F."/>
            <person name="Baker D."/>
            <person name="Gharbi K."/>
            <person name="Hall N."/>
            <person name="Watson M."/>
            <person name="Adriaenssens E.M."/>
            <person name="Foster-Nyarko E."/>
            <person name="Jarju S."/>
            <person name="Secka A."/>
            <person name="Antonio M."/>
            <person name="Oren A."/>
            <person name="Chaudhuri R.R."/>
            <person name="La Ragione R."/>
            <person name="Hildebrand F."/>
            <person name="Pallen M.J."/>
        </authorList>
    </citation>
    <scope>NUCLEOTIDE SEQUENCE</scope>
    <source>
        <strain evidence="2">517</strain>
    </source>
</reference>
<dbReference type="EMBL" id="JADINF010000129">
    <property type="protein sequence ID" value="MBO8424378.1"/>
    <property type="molecule type" value="Genomic_DNA"/>
</dbReference>
<reference evidence="2" key="1">
    <citation type="submission" date="2020-10" db="EMBL/GenBank/DDBJ databases">
        <authorList>
            <person name="Gilroy R."/>
        </authorList>
    </citation>
    <scope>NUCLEOTIDE SEQUENCE</scope>
    <source>
        <strain evidence="2">517</strain>
    </source>
</reference>
<dbReference type="AlphaFoldDB" id="A0A940IDJ4"/>
<evidence type="ECO:0000313" key="3">
    <source>
        <dbReference type="Proteomes" id="UP000727857"/>
    </source>
</evidence>